<gene>
    <name evidence="8" type="ORF">GCM10007414_15280</name>
</gene>
<evidence type="ECO:0000313" key="8">
    <source>
        <dbReference type="EMBL" id="GGB02850.1"/>
    </source>
</evidence>
<dbReference type="PRINTS" id="PR01021">
    <property type="entry name" value="OMPADOMAIN"/>
</dbReference>
<dbReference type="Pfam" id="PF00691">
    <property type="entry name" value="OmpA"/>
    <property type="match status" value="1"/>
</dbReference>
<dbReference type="EMBL" id="BMDY01000007">
    <property type="protein sequence ID" value="GGB02850.1"/>
    <property type="molecule type" value="Genomic_DNA"/>
</dbReference>
<dbReference type="RefSeq" id="WP_188407368.1">
    <property type="nucleotide sequence ID" value="NZ_BMDY01000007.1"/>
</dbReference>
<sequence length="241" mass="24928">MKNKIAVLVTLVGAVSLAGCSSAPKREAGILCPAVGAAFGGILGGGGGAVGGGIVGAIVCANPDQDKDGVVNDSDMCPDTPVGTEVDESGCAVVEEVMVEETVVEEVVEEPMVVLPIIPQGCEQYVTVDGDKITGFATILFGFDKDQYADTEQGKIDCIADVVIANDLTVDAVGYTDSTGPSDYNMDLSKRRADNVVKALMAAGVPASETLEEAKGEMAPATTNETEQGRAHNRRVEVRVY</sequence>
<evidence type="ECO:0000256" key="1">
    <source>
        <dbReference type="ARBA" id="ARBA00004442"/>
    </source>
</evidence>
<dbReference type="InterPro" id="IPR050330">
    <property type="entry name" value="Bact_OuterMem_StrucFunc"/>
</dbReference>
<evidence type="ECO:0000256" key="6">
    <source>
        <dbReference type="SAM" id="SignalP"/>
    </source>
</evidence>
<dbReference type="CDD" id="cd07185">
    <property type="entry name" value="OmpA_C-like"/>
    <property type="match status" value="1"/>
</dbReference>
<evidence type="ECO:0000256" key="4">
    <source>
        <dbReference type="PROSITE-ProRule" id="PRU00473"/>
    </source>
</evidence>
<protein>
    <recommendedName>
        <fullName evidence="7">OmpA-like domain-containing protein</fullName>
    </recommendedName>
</protein>
<keyword evidence="9" id="KW-1185">Reference proteome</keyword>
<feature type="compositionally biased region" description="Basic and acidic residues" evidence="5">
    <location>
        <begin position="227"/>
        <end position="241"/>
    </location>
</feature>
<dbReference type="PROSITE" id="PS51123">
    <property type="entry name" value="OMPA_2"/>
    <property type="match status" value="1"/>
</dbReference>
<dbReference type="Gene3D" id="3.30.1330.60">
    <property type="entry name" value="OmpA-like domain"/>
    <property type="match status" value="1"/>
</dbReference>
<dbReference type="PANTHER" id="PTHR30329">
    <property type="entry name" value="STATOR ELEMENT OF FLAGELLAR MOTOR COMPLEX"/>
    <property type="match status" value="1"/>
</dbReference>
<feature type="signal peptide" evidence="6">
    <location>
        <begin position="1"/>
        <end position="18"/>
    </location>
</feature>
<evidence type="ECO:0000256" key="5">
    <source>
        <dbReference type="SAM" id="MobiDB-lite"/>
    </source>
</evidence>
<dbReference type="InterPro" id="IPR036737">
    <property type="entry name" value="OmpA-like_sf"/>
</dbReference>
<comment type="caution">
    <text evidence="8">The sequence shown here is derived from an EMBL/GenBank/DDBJ whole genome shotgun (WGS) entry which is preliminary data.</text>
</comment>
<feature type="chain" id="PRO_5046650439" description="OmpA-like domain-containing protein" evidence="6">
    <location>
        <begin position="19"/>
        <end position="241"/>
    </location>
</feature>
<dbReference type="SUPFAM" id="SSF103647">
    <property type="entry name" value="TSP type-3 repeat"/>
    <property type="match status" value="1"/>
</dbReference>
<comment type="subcellular location">
    <subcellularLocation>
        <location evidence="1">Cell outer membrane</location>
    </subcellularLocation>
</comment>
<dbReference type="Proteomes" id="UP000651977">
    <property type="component" value="Unassembled WGS sequence"/>
</dbReference>
<organism evidence="8 9">
    <name type="scientific">Agarivorans gilvus</name>
    <dbReference type="NCBI Taxonomy" id="680279"/>
    <lineage>
        <taxon>Bacteria</taxon>
        <taxon>Pseudomonadati</taxon>
        <taxon>Pseudomonadota</taxon>
        <taxon>Gammaproteobacteria</taxon>
        <taxon>Alteromonadales</taxon>
        <taxon>Alteromonadaceae</taxon>
        <taxon>Agarivorans</taxon>
    </lineage>
</organism>
<evidence type="ECO:0000256" key="3">
    <source>
        <dbReference type="ARBA" id="ARBA00023237"/>
    </source>
</evidence>
<evidence type="ECO:0000256" key="2">
    <source>
        <dbReference type="ARBA" id="ARBA00023136"/>
    </source>
</evidence>
<keyword evidence="6" id="KW-0732">Signal</keyword>
<dbReference type="InterPro" id="IPR006664">
    <property type="entry name" value="OMP_bac"/>
</dbReference>
<proteinExistence type="predicted"/>
<dbReference type="InterPro" id="IPR006665">
    <property type="entry name" value="OmpA-like"/>
</dbReference>
<keyword evidence="3" id="KW-0998">Cell outer membrane</keyword>
<feature type="domain" description="OmpA-like" evidence="7">
    <location>
        <begin position="128"/>
        <end position="241"/>
    </location>
</feature>
<name>A0ABQ1I0F5_9ALTE</name>
<dbReference type="PANTHER" id="PTHR30329:SF21">
    <property type="entry name" value="LIPOPROTEIN YIAD-RELATED"/>
    <property type="match status" value="1"/>
</dbReference>
<dbReference type="SUPFAM" id="SSF103088">
    <property type="entry name" value="OmpA-like"/>
    <property type="match status" value="1"/>
</dbReference>
<reference evidence="9" key="1">
    <citation type="journal article" date="2019" name="Int. J. Syst. Evol. Microbiol.">
        <title>The Global Catalogue of Microorganisms (GCM) 10K type strain sequencing project: providing services to taxonomists for standard genome sequencing and annotation.</title>
        <authorList>
            <consortium name="The Broad Institute Genomics Platform"/>
            <consortium name="The Broad Institute Genome Sequencing Center for Infectious Disease"/>
            <person name="Wu L."/>
            <person name="Ma J."/>
        </authorList>
    </citation>
    <scope>NUCLEOTIDE SEQUENCE [LARGE SCALE GENOMIC DNA]</scope>
    <source>
        <strain evidence="9">CGMCC 1.10131</strain>
    </source>
</reference>
<feature type="region of interest" description="Disordered" evidence="5">
    <location>
        <begin position="215"/>
        <end position="241"/>
    </location>
</feature>
<evidence type="ECO:0000259" key="7">
    <source>
        <dbReference type="PROSITE" id="PS51123"/>
    </source>
</evidence>
<accession>A0ABQ1I0F5</accession>
<dbReference type="InterPro" id="IPR028974">
    <property type="entry name" value="TSP_type-3_rpt"/>
</dbReference>
<keyword evidence="2 4" id="KW-0472">Membrane</keyword>
<evidence type="ECO:0000313" key="9">
    <source>
        <dbReference type="Proteomes" id="UP000651977"/>
    </source>
</evidence>
<dbReference type="PROSITE" id="PS51257">
    <property type="entry name" value="PROKAR_LIPOPROTEIN"/>
    <property type="match status" value="1"/>
</dbReference>